<dbReference type="InterPro" id="IPR036680">
    <property type="entry name" value="SPOR-like_sf"/>
</dbReference>
<dbReference type="InterPro" id="IPR040495">
    <property type="entry name" value="HU-CCDC81_bac_1"/>
</dbReference>
<evidence type="ECO:0000256" key="1">
    <source>
        <dbReference type="SAM" id="MobiDB-lite"/>
    </source>
</evidence>
<dbReference type="PROSITE" id="PS51724">
    <property type="entry name" value="SPOR"/>
    <property type="match status" value="1"/>
</dbReference>
<dbReference type="OrthoDB" id="653949at2"/>
<dbReference type="SUPFAM" id="SSF110997">
    <property type="entry name" value="Sporulation related repeat"/>
    <property type="match status" value="1"/>
</dbReference>
<organism evidence="4 5">
    <name type="scientific">Sphingobacterium corticibacter</name>
    <dbReference type="NCBI Taxonomy" id="2171749"/>
    <lineage>
        <taxon>Bacteria</taxon>
        <taxon>Pseudomonadati</taxon>
        <taxon>Bacteroidota</taxon>
        <taxon>Sphingobacteriia</taxon>
        <taxon>Sphingobacteriales</taxon>
        <taxon>Sphingobacteriaceae</taxon>
        <taxon>Sphingobacterium</taxon>
    </lineage>
</organism>
<dbReference type="AlphaFoldDB" id="A0A2T8HFA2"/>
<dbReference type="Proteomes" id="UP000245627">
    <property type="component" value="Unassembled WGS sequence"/>
</dbReference>
<keyword evidence="5" id="KW-1185">Reference proteome</keyword>
<dbReference type="GO" id="GO:0042834">
    <property type="term" value="F:peptidoglycan binding"/>
    <property type="evidence" value="ECO:0007669"/>
    <property type="project" value="InterPro"/>
</dbReference>
<accession>A0A2T8HFA2</accession>
<feature type="region of interest" description="Disordered" evidence="1">
    <location>
        <begin position="439"/>
        <end position="462"/>
    </location>
</feature>
<evidence type="ECO:0000313" key="4">
    <source>
        <dbReference type="EMBL" id="PVH24042.1"/>
    </source>
</evidence>
<gene>
    <name evidence="4" type="ORF">DC487_16490</name>
</gene>
<dbReference type="EMBL" id="QDKG01000008">
    <property type="protein sequence ID" value="PVH24042.1"/>
    <property type="molecule type" value="Genomic_DNA"/>
</dbReference>
<feature type="compositionally biased region" description="Polar residues" evidence="1">
    <location>
        <begin position="450"/>
        <end position="459"/>
    </location>
</feature>
<dbReference type="Pfam" id="PF18174">
    <property type="entry name" value="HU-CCDC81_bac_1"/>
    <property type="match status" value="1"/>
</dbReference>
<dbReference type="RefSeq" id="WP_116777078.1">
    <property type="nucleotide sequence ID" value="NZ_QDKG01000008.1"/>
</dbReference>
<keyword evidence="2" id="KW-0472">Membrane</keyword>
<feature type="region of interest" description="Disordered" evidence="1">
    <location>
        <begin position="293"/>
        <end position="318"/>
    </location>
</feature>
<keyword evidence="2" id="KW-0812">Transmembrane</keyword>
<evidence type="ECO:0000259" key="3">
    <source>
        <dbReference type="PROSITE" id="PS51724"/>
    </source>
</evidence>
<feature type="domain" description="SPOR" evidence="3">
    <location>
        <begin position="470"/>
        <end position="549"/>
    </location>
</feature>
<dbReference type="InterPro" id="IPR007730">
    <property type="entry name" value="SPOR-like_dom"/>
</dbReference>
<proteinExistence type="predicted"/>
<name>A0A2T8HFA2_9SPHI</name>
<keyword evidence="2" id="KW-1133">Transmembrane helix</keyword>
<feature type="transmembrane region" description="Helical" evidence="2">
    <location>
        <begin position="378"/>
        <end position="397"/>
    </location>
</feature>
<comment type="caution">
    <text evidence="4">The sequence shown here is derived from an EMBL/GenBank/DDBJ whole genome shotgun (WGS) entry which is preliminary data.</text>
</comment>
<reference evidence="4 5" key="1">
    <citation type="submission" date="2018-04" db="EMBL/GenBank/DDBJ databases">
        <title>Sphingobacterium cortibacter sp. nov.</title>
        <authorList>
            <person name="Li Y."/>
        </authorList>
    </citation>
    <scope>NUCLEOTIDE SEQUENCE [LARGE SCALE GENOMIC DNA]</scope>
    <source>
        <strain evidence="4 5">2c-3</strain>
    </source>
</reference>
<sequence>MDLGKKIQQVLKHYPSVNVHGLGAFKKVHQASSFDEQHNVFLPPIDYVEFDDRYQDGLDLAEYLRQENEISRTDAQELVAREVAFIVSNINEHGKAHIPQLGDLLTYGDGYVFRAIDLSSFVFEPISNIEQPVRKTETVEEPVVPVTPKEESAAELNDSEEIADANVEPENRVEEVEISPNVDEPAPEEHHLEEEVAPIPLEETVTLTEEEPINQGITLVEPSPADEVWKSHVDAPELLGDVVEKTESESKISKEEVEVIEDVEPTAAVPVEPVPSLEETDVAERKNIDEKDVEEVEAKEETKVPVDEPTEMEAVSDGPRRDALVQEAPPLIQNKYQANRYGEVQESSIPPTLIPNNEEPDYTYASEYVEDNNRSQKIWYILAAVVALSIIGALWYVTRPVSLYSNVSELDGEDEMDVPYQINEDEYRIPAATTDVVDTSSVLQERPDTANRTTQTAVTPPSGAAIQPIIPANHHWYIVIGSRLPLDDAQEMVAEFNKKGQPRVRLIPGRGTDSPATVIWDSYVSKEKADSALRLVRKDFVADAWHKAVKK</sequence>
<evidence type="ECO:0000256" key="2">
    <source>
        <dbReference type="SAM" id="Phobius"/>
    </source>
</evidence>
<evidence type="ECO:0000313" key="5">
    <source>
        <dbReference type="Proteomes" id="UP000245627"/>
    </source>
</evidence>
<protein>
    <recommendedName>
        <fullName evidence="3">SPOR domain-containing protein</fullName>
    </recommendedName>
</protein>